<dbReference type="Gene3D" id="1.20.1250.20">
    <property type="entry name" value="MFS general substrate transporter like domains"/>
    <property type="match status" value="1"/>
</dbReference>
<dbReference type="GO" id="GO:0015293">
    <property type="term" value="F:symporter activity"/>
    <property type="evidence" value="ECO:0007669"/>
    <property type="project" value="InterPro"/>
</dbReference>
<dbReference type="PANTHER" id="PTHR11328:SF24">
    <property type="entry name" value="MAJOR FACILITATOR SUPERFAMILY (MFS) PROFILE DOMAIN-CONTAINING PROTEIN"/>
    <property type="match status" value="1"/>
</dbReference>
<dbReference type="InterPro" id="IPR036259">
    <property type="entry name" value="MFS_trans_sf"/>
</dbReference>
<accession>A0A366IFU8</accession>
<reference evidence="2 3" key="1">
    <citation type="submission" date="2018-06" db="EMBL/GenBank/DDBJ databases">
        <title>Genomic Encyclopedia of Type Strains, Phase IV (KMG-IV): sequencing the most valuable type-strain genomes for metagenomic binning, comparative biology and taxonomic classification.</title>
        <authorList>
            <person name="Goeker M."/>
        </authorList>
    </citation>
    <scope>NUCLEOTIDE SEQUENCE [LARGE SCALE GENOMIC DNA]</scope>
    <source>
        <strain evidence="2 3">DSM 22112</strain>
    </source>
</reference>
<dbReference type="RefSeq" id="WP_113919566.1">
    <property type="nucleotide sequence ID" value="NZ_QNRX01000002.1"/>
</dbReference>
<feature type="transmembrane region" description="Helical" evidence="1">
    <location>
        <begin position="335"/>
        <end position="364"/>
    </location>
</feature>
<feature type="transmembrane region" description="Helical" evidence="1">
    <location>
        <begin position="384"/>
        <end position="406"/>
    </location>
</feature>
<keyword evidence="1" id="KW-1133">Transmembrane helix</keyword>
<feature type="transmembrane region" description="Helical" evidence="1">
    <location>
        <begin position="85"/>
        <end position="105"/>
    </location>
</feature>
<feature type="transmembrane region" description="Helical" evidence="1">
    <location>
        <begin position="245"/>
        <end position="271"/>
    </location>
</feature>
<dbReference type="InterPro" id="IPR039672">
    <property type="entry name" value="MFS_2"/>
</dbReference>
<keyword evidence="1" id="KW-0812">Transmembrane</keyword>
<keyword evidence="1" id="KW-0472">Membrane</keyword>
<dbReference type="Proteomes" id="UP000253490">
    <property type="component" value="Unassembled WGS sequence"/>
</dbReference>
<organism evidence="2 3">
    <name type="scientific">Alkalibaculum bacchi</name>
    <dbReference type="NCBI Taxonomy" id="645887"/>
    <lineage>
        <taxon>Bacteria</taxon>
        <taxon>Bacillati</taxon>
        <taxon>Bacillota</taxon>
        <taxon>Clostridia</taxon>
        <taxon>Eubacteriales</taxon>
        <taxon>Eubacteriaceae</taxon>
        <taxon>Alkalibaculum</taxon>
    </lineage>
</organism>
<feature type="transmembrane region" description="Helical" evidence="1">
    <location>
        <begin position="111"/>
        <end position="128"/>
    </location>
</feature>
<comment type="caution">
    <text evidence="2">The sequence shown here is derived from an EMBL/GenBank/DDBJ whole genome shotgun (WGS) entry which is preliminary data.</text>
</comment>
<feature type="transmembrane region" description="Helical" evidence="1">
    <location>
        <begin position="53"/>
        <end position="73"/>
    </location>
</feature>
<dbReference type="OrthoDB" id="9764596at2"/>
<dbReference type="SUPFAM" id="SSF103473">
    <property type="entry name" value="MFS general substrate transporter"/>
    <property type="match status" value="1"/>
</dbReference>
<keyword evidence="3" id="KW-1185">Reference proteome</keyword>
<feature type="transmembrane region" description="Helical" evidence="1">
    <location>
        <begin position="21"/>
        <end position="41"/>
    </location>
</feature>
<dbReference type="AlphaFoldDB" id="A0A366IFU8"/>
<evidence type="ECO:0000313" key="2">
    <source>
        <dbReference type="EMBL" id="RBP68996.1"/>
    </source>
</evidence>
<protein>
    <submittedName>
        <fullName evidence="2">GPH family glycoside/pentoside/hexuronide:cation symporter</fullName>
    </submittedName>
</protein>
<feature type="transmembrane region" description="Helical" evidence="1">
    <location>
        <begin position="426"/>
        <end position="446"/>
    </location>
</feature>
<feature type="transmembrane region" description="Helical" evidence="1">
    <location>
        <begin position="188"/>
        <end position="205"/>
    </location>
</feature>
<proteinExistence type="predicted"/>
<dbReference type="GO" id="GO:0005886">
    <property type="term" value="C:plasma membrane"/>
    <property type="evidence" value="ECO:0007669"/>
    <property type="project" value="TreeGrafter"/>
</dbReference>
<feature type="transmembrane region" description="Helical" evidence="1">
    <location>
        <begin position="277"/>
        <end position="297"/>
    </location>
</feature>
<feature type="transmembrane region" description="Helical" evidence="1">
    <location>
        <begin position="309"/>
        <end position="329"/>
    </location>
</feature>
<dbReference type="PANTHER" id="PTHR11328">
    <property type="entry name" value="MAJOR FACILITATOR SUPERFAMILY DOMAIN-CONTAINING PROTEIN"/>
    <property type="match status" value="1"/>
</dbReference>
<dbReference type="GO" id="GO:0008643">
    <property type="term" value="P:carbohydrate transport"/>
    <property type="evidence" value="ECO:0007669"/>
    <property type="project" value="InterPro"/>
</dbReference>
<dbReference type="EMBL" id="QNRX01000002">
    <property type="protein sequence ID" value="RBP68996.1"/>
    <property type="molecule type" value="Genomic_DNA"/>
</dbReference>
<evidence type="ECO:0000256" key="1">
    <source>
        <dbReference type="SAM" id="Phobius"/>
    </source>
</evidence>
<gene>
    <name evidence="2" type="ORF">DES36_102139</name>
</gene>
<name>A0A366IFU8_9FIRM</name>
<sequence>MDNSKKTKKPLSKALKTFYGVGDCAFSLMTSVENYFFPFFLTNLAQFDLGLAALIQTITSGVDAAISWIYGAIIDGSKPMKWGRYRSWLIALPWIVPLLYALQFVKFGNNAINAVTIIIGFLASHMIWNIPYVANVSLITLAAQTPEDRSQLTATRGAWANMSRVLFPYVGIPMASFFAGIIGETNQYAATAFVLGVIMAVMYYAHFKMFDGYEDVDVVTDVKSKKADKMSGGDMLKSLFQNPPLLVLLIADVSKFLFNFLLGGIAVYYFTYVAQNAALLPTYIFIANILGVIGSYVSKNFAKTLSTRTAAIVFFVITAAVLIVAKLLWASVSVYVVIILLSIGQFSYGVNYSLIPALYADCVIYSEWKTGKKASGWIMGLQNLPLKVSILLRGLIISAVLASANFTPDIDPAQASDALKNAITNGFMLIPAIFSLVSAVLLVVGFKITREKVVEYQEEINSRTA</sequence>
<evidence type="ECO:0000313" key="3">
    <source>
        <dbReference type="Proteomes" id="UP000253490"/>
    </source>
</evidence>
<feature type="transmembrane region" description="Helical" evidence="1">
    <location>
        <begin position="165"/>
        <end position="182"/>
    </location>
</feature>
<dbReference type="Pfam" id="PF13347">
    <property type="entry name" value="MFS_2"/>
    <property type="match status" value="1"/>
</dbReference>